<sequence length="193" mass="20856">MAARGVILRVIRRPVSHIKCNVAVCHFGTSCSGSLFAENKDLQTPGPSIPSFYPANTVINSSIPFAVPGVRLFSSSSAGASSKVVFVNDDFHFQQAIKQVEDSGSLGVVYYTAQWCGPCKQIAPYIDQLSQEFDDVTFLKVDVDNLKLEETMKESGIGAVPTFHFHKGGKVIGELTGAAKDKLKSLVTTLRSK</sequence>
<dbReference type="InterPro" id="IPR036249">
    <property type="entry name" value="Thioredoxin-like_sf"/>
</dbReference>
<keyword evidence="1" id="KW-1015">Disulfide bond</keyword>
<dbReference type="Proteomes" id="UP001633002">
    <property type="component" value="Unassembled WGS sequence"/>
</dbReference>
<proteinExistence type="inferred from homology"/>
<organism evidence="5 6">
    <name type="scientific">Riccia sorocarpa</name>
    <dbReference type="NCBI Taxonomy" id="122646"/>
    <lineage>
        <taxon>Eukaryota</taxon>
        <taxon>Viridiplantae</taxon>
        <taxon>Streptophyta</taxon>
        <taxon>Embryophyta</taxon>
        <taxon>Marchantiophyta</taxon>
        <taxon>Marchantiopsida</taxon>
        <taxon>Marchantiidae</taxon>
        <taxon>Marchantiales</taxon>
        <taxon>Ricciaceae</taxon>
        <taxon>Riccia</taxon>
    </lineage>
</organism>
<evidence type="ECO:0000256" key="3">
    <source>
        <dbReference type="ARBA" id="ARBA00038337"/>
    </source>
</evidence>
<keyword evidence="6" id="KW-1185">Reference proteome</keyword>
<protein>
    <recommendedName>
        <fullName evidence="4">Thioredoxin domain-containing protein</fullName>
    </recommendedName>
</protein>
<dbReference type="PROSITE" id="PS00194">
    <property type="entry name" value="THIOREDOXIN_1"/>
    <property type="match status" value="1"/>
</dbReference>
<dbReference type="Pfam" id="PF00085">
    <property type="entry name" value="Thioredoxin"/>
    <property type="match status" value="1"/>
</dbReference>
<evidence type="ECO:0000313" key="6">
    <source>
        <dbReference type="Proteomes" id="UP001633002"/>
    </source>
</evidence>
<dbReference type="EMBL" id="JBJQOH010000001">
    <property type="protein sequence ID" value="KAL3698929.1"/>
    <property type="molecule type" value="Genomic_DNA"/>
</dbReference>
<dbReference type="SUPFAM" id="SSF52833">
    <property type="entry name" value="Thioredoxin-like"/>
    <property type="match status" value="1"/>
</dbReference>
<feature type="domain" description="Thioredoxin" evidence="4">
    <location>
        <begin position="43"/>
        <end position="192"/>
    </location>
</feature>
<evidence type="ECO:0000256" key="1">
    <source>
        <dbReference type="ARBA" id="ARBA00023157"/>
    </source>
</evidence>
<evidence type="ECO:0000259" key="4">
    <source>
        <dbReference type="PROSITE" id="PS51352"/>
    </source>
</evidence>
<gene>
    <name evidence="5" type="ORF">R1sor_016951</name>
</gene>
<dbReference type="PROSITE" id="PS51257">
    <property type="entry name" value="PROKAR_LIPOPROTEIN"/>
    <property type="match status" value="1"/>
</dbReference>
<dbReference type="AlphaFoldDB" id="A0ABD3IBK7"/>
<dbReference type="InterPro" id="IPR013766">
    <property type="entry name" value="Thioredoxin_domain"/>
</dbReference>
<dbReference type="PANTHER" id="PTHR46115">
    <property type="entry name" value="THIOREDOXIN-LIKE PROTEIN 1"/>
    <property type="match status" value="1"/>
</dbReference>
<keyword evidence="2" id="KW-0676">Redox-active center</keyword>
<comment type="caution">
    <text evidence="5">The sequence shown here is derived from an EMBL/GenBank/DDBJ whole genome shotgun (WGS) entry which is preliminary data.</text>
</comment>
<dbReference type="FunFam" id="3.40.30.10:FF:000245">
    <property type="entry name" value="Thioredoxin"/>
    <property type="match status" value="1"/>
</dbReference>
<comment type="similarity">
    <text evidence="3">Belongs to the thioredoxin family. Plant F-type subfamily.</text>
</comment>
<dbReference type="PROSITE" id="PS51352">
    <property type="entry name" value="THIOREDOXIN_2"/>
    <property type="match status" value="1"/>
</dbReference>
<evidence type="ECO:0000313" key="5">
    <source>
        <dbReference type="EMBL" id="KAL3698929.1"/>
    </source>
</evidence>
<reference evidence="5 6" key="1">
    <citation type="submission" date="2024-09" db="EMBL/GenBank/DDBJ databases">
        <title>Chromosome-scale assembly of Riccia sorocarpa.</title>
        <authorList>
            <person name="Paukszto L."/>
        </authorList>
    </citation>
    <scope>NUCLEOTIDE SEQUENCE [LARGE SCALE GENOMIC DNA]</scope>
    <source>
        <strain evidence="5">LP-2024</strain>
        <tissue evidence="5">Aerial parts of the thallus</tissue>
    </source>
</reference>
<dbReference type="InterPro" id="IPR017937">
    <property type="entry name" value="Thioredoxin_CS"/>
</dbReference>
<accession>A0ABD3IBK7</accession>
<dbReference type="Gene3D" id="3.40.30.10">
    <property type="entry name" value="Glutaredoxin"/>
    <property type="match status" value="1"/>
</dbReference>
<dbReference type="CDD" id="cd02947">
    <property type="entry name" value="TRX_family"/>
    <property type="match status" value="1"/>
</dbReference>
<name>A0ABD3IBK7_9MARC</name>
<evidence type="ECO:0000256" key="2">
    <source>
        <dbReference type="ARBA" id="ARBA00023284"/>
    </source>
</evidence>